<feature type="compositionally biased region" description="Low complexity" evidence="1">
    <location>
        <begin position="388"/>
        <end position="400"/>
    </location>
</feature>
<gene>
    <name evidence="2" type="ORF">BN1723_006223</name>
</gene>
<feature type="region of interest" description="Disordered" evidence="1">
    <location>
        <begin position="278"/>
        <end position="349"/>
    </location>
</feature>
<feature type="compositionally biased region" description="Polar residues" evidence="1">
    <location>
        <begin position="304"/>
        <end position="321"/>
    </location>
</feature>
<name>A0A0G4NEA2_VERLO</name>
<accession>A0A0G4NEA2</accession>
<evidence type="ECO:0000313" key="3">
    <source>
        <dbReference type="Proteomes" id="UP000045706"/>
    </source>
</evidence>
<proteinExistence type="predicted"/>
<feature type="compositionally biased region" description="Basic and acidic residues" evidence="1">
    <location>
        <begin position="288"/>
        <end position="301"/>
    </location>
</feature>
<feature type="compositionally biased region" description="Polar residues" evidence="1">
    <location>
        <begin position="401"/>
        <end position="416"/>
    </location>
</feature>
<sequence>MESSELTFHMVSMTKDIESLSCFRMTKNKRENKSPAKRKPKKRPRTEDDLNSTTSTSPPGRGGLPLHDDGISDKNDETDTDITMATKIANKLLRGIVALRLGHVAPAYQRLSYDSQFIQITVEKKTADIGQLGVDLWRLSEETERKAVNTAWRDRLLSSCCRIYCNANNLRPPGTDPDPEREKTQKRHGDAIAMLCWVVNDLYKWRKSLALVLFPALCVMQYNLGTAPRVGVERRRRIAALVASALRYEPIAVPTDLHVLHPAVFLACNCPGIHPAREEATSAQNSGKYDEGVSELSRREYAQPQASTLTSPKLRSSSSPRALNAISPAVEEFPPRKDTTRPDLTTQSLQLVSRMTDRQEMGLETVLGPSVQSPGSWPLDDNHEDPRGQVTQTPQQVRRTSSLTSPDPHESSTGSHGSEIPPSSARRSPQLHSIGAEGQGTGHTEFSTVCPIQYASTDALGGASIHDTGCYQGRDLGRDQVATTGGWAFSNDEQQVNDLDQVIELDWLEDSRLMFS</sequence>
<feature type="compositionally biased region" description="Basic and acidic residues" evidence="1">
    <location>
        <begin position="66"/>
        <end position="77"/>
    </location>
</feature>
<protein>
    <submittedName>
        <fullName evidence="2">Uncharacterized protein</fullName>
    </submittedName>
</protein>
<feature type="region of interest" description="Disordered" evidence="1">
    <location>
        <begin position="367"/>
        <end position="442"/>
    </location>
</feature>
<evidence type="ECO:0000256" key="1">
    <source>
        <dbReference type="SAM" id="MobiDB-lite"/>
    </source>
</evidence>
<dbReference type="AlphaFoldDB" id="A0A0G4NEA2"/>
<organism evidence="2 3">
    <name type="scientific">Verticillium longisporum</name>
    <name type="common">Verticillium dahliae var. longisporum</name>
    <dbReference type="NCBI Taxonomy" id="100787"/>
    <lineage>
        <taxon>Eukaryota</taxon>
        <taxon>Fungi</taxon>
        <taxon>Dikarya</taxon>
        <taxon>Ascomycota</taxon>
        <taxon>Pezizomycotina</taxon>
        <taxon>Sordariomycetes</taxon>
        <taxon>Hypocreomycetidae</taxon>
        <taxon>Glomerellales</taxon>
        <taxon>Plectosphaerellaceae</taxon>
        <taxon>Verticillium</taxon>
    </lineage>
</organism>
<feature type="region of interest" description="Disordered" evidence="1">
    <location>
        <begin position="21"/>
        <end position="78"/>
    </location>
</feature>
<feature type="compositionally biased region" description="Basic residues" evidence="1">
    <location>
        <begin position="35"/>
        <end position="44"/>
    </location>
</feature>
<dbReference type="EMBL" id="CVQI01034162">
    <property type="protein sequence ID" value="CRK44630.1"/>
    <property type="molecule type" value="Genomic_DNA"/>
</dbReference>
<reference evidence="3" key="1">
    <citation type="submission" date="2015-05" db="EMBL/GenBank/DDBJ databases">
        <authorList>
            <person name="Fogelqvist Johan"/>
        </authorList>
    </citation>
    <scope>NUCLEOTIDE SEQUENCE [LARGE SCALE GENOMIC DNA]</scope>
</reference>
<dbReference type="Proteomes" id="UP000045706">
    <property type="component" value="Unassembled WGS sequence"/>
</dbReference>
<evidence type="ECO:0000313" key="2">
    <source>
        <dbReference type="EMBL" id="CRK44630.1"/>
    </source>
</evidence>